<feature type="region of interest" description="Disordered" evidence="1">
    <location>
        <begin position="2278"/>
        <end position="2440"/>
    </location>
</feature>
<feature type="compositionally biased region" description="Pro residues" evidence="1">
    <location>
        <begin position="2549"/>
        <end position="2559"/>
    </location>
</feature>
<feature type="compositionally biased region" description="Pro residues" evidence="1">
    <location>
        <begin position="1051"/>
        <end position="1062"/>
    </location>
</feature>
<feature type="region of interest" description="Disordered" evidence="1">
    <location>
        <begin position="2546"/>
        <end position="2586"/>
    </location>
</feature>
<feature type="compositionally biased region" description="Low complexity" evidence="1">
    <location>
        <begin position="2635"/>
        <end position="2661"/>
    </location>
</feature>
<feature type="region of interest" description="Disordered" evidence="1">
    <location>
        <begin position="1903"/>
        <end position="1932"/>
    </location>
</feature>
<feature type="non-terminal residue" evidence="2">
    <location>
        <position position="2968"/>
    </location>
</feature>
<feature type="region of interest" description="Disordered" evidence="1">
    <location>
        <begin position="2629"/>
        <end position="2663"/>
    </location>
</feature>
<evidence type="ECO:0000313" key="2">
    <source>
        <dbReference type="EMBL" id="GFR45253.1"/>
    </source>
</evidence>
<feature type="region of interest" description="Disordered" evidence="1">
    <location>
        <begin position="620"/>
        <end position="713"/>
    </location>
</feature>
<feature type="region of interest" description="Disordered" evidence="1">
    <location>
        <begin position="423"/>
        <end position="497"/>
    </location>
</feature>
<feature type="region of interest" description="Disordered" evidence="1">
    <location>
        <begin position="2178"/>
        <end position="2209"/>
    </location>
</feature>
<feature type="compositionally biased region" description="Low complexity" evidence="1">
    <location>
        <begin position="2284"/>
        <end position="2300"/>
    </location>
</feature>
<feature type="compositionally biased region" description="Low complexity" evidence="1">
    <location>
        <begin position="1599"/>
        <end position="1622"/>
    </location>
</feature>
<feature type="region of interest" description="Disordered" evidence="1">
    <location>
        <begin position="2834"/>
        <end position="2853"/>
    </location>
</feature>
<feature type="region of interest" description="Disordered" evidence="1">
    <location>
        <begin position="1039"/>
        <end position="1073"/>
    </location>
</feature>
<evidence type="ECO:0000256" key="1">
    <source>
        <dbReference type="SAM" id="MobiDB-lite"/>
    </source>
</evidence>
<dbReference type="SUPFAM" id="SSF55073">
    <property type="entry name" value="Nucleotide cyclase"/>
    <property type="match status" value="1"/>
</dbReference>
<dbReference type="EMBL" id="BMAR01000009">
    <property type="protein sequence ID" value="GFR45253.1"/>
    <property type="molecule type" value="Genomic_DNA"/>
</dbReference>
<feature type="compositionally biased region" description="Low complexity" evidence="1">
    <location>
        <begin position="2353"/>
        <end position="2363"/>
    </location>
</feature>
<feature type="compositionally biased region" description="Low complexity" evidence="1">
    <location>
        <begin position="453"/>
        <end position="466"/>
    </location>
</feature>
<evidence type="ECO:0000313" key="3">
    <source>
        <dbReference type="Proteomes" id="UP001054857"/>
    </source>
</evidence>
<feature type="region of interest" description="Disordered" evidence="1">
    <location>
        <begin position="2765"/>
        <end position="2800"/>
    </location>
</feature>
<feature type="compositionally biased region" description="Polar residues" evidence="1">
    <location>
        <begin position="778"/>
        <end position="791"/>
    </location>
</feature>
<feature type="compositionally biased region" description="Low complexity" evidence="1">
    <location>
        <begin position="1145"/>
        <end position="1167"/>
    </location>
</feature>
<proteinExistence type="predicted"/>
<feature type="compositionally biased region" description="Polar residues" evidence="1">
    <location>
        <begin position="1539"/>
        <end position="1560"/>
    </location>
</feature>
<comment type="caution">
    <text evidence="2">The sequence shown here is derived from an EMBL/GenBank/DDBJ whole genome shotgun (WGS) entry which is preliminary data.</text>
</comment>
<accession>A0AAD3DP61</accession>
<dbReference type="Proteomes" id="UP001054857">
    <property type="component" value="Unassembled WGS sequence"/>
</dbReference>
<feature type="region of interest" description="Disordered" evidence="1">
    <location>
        <begin position="778"/>
        <end position="797"/>
    </location>
</feature>
<feature type="compositionally biased region" description="Low complexity" evidence="1">
    <location>
        <begin position="2418"/>
        <end position="2436"/>
    </location>
</feature>
<feature type="region of interest" description="Disordered" evidence="1">
    <location>
        <begin position="1840"/>
        <end position="1881"/>
    </location>
</feature>
<feature type="region of interest" description="Disordered" evidence="1">
    <location>
        <begin position="805"/>
        <end position="831"/>
    </location>
</feature>
<feature type="compositionally biased region" description="Low complexity" evidence="1">
    <location>
        <begin position="1367"/>
        <end position="1389"/>
    </location>
</feature>
<feature type="region of interest" description="Disordered" evidence="1">
    <location>
        <begin position="1596"/>
        <end position="1625"/>
    </location>
</feature>
<keyword evidence="3" id="KW-1185">Reference proteome</keyword>
<evidence type="ECO:0008006" key="4">
    <source>
        <dbReference type="Google" id="ProtNLM"/>
    </source>
</evidence>
<sequence length="2968" mass="304155">MAFGCLKDAIAWACHLQKELLHLPWPPALLQMPGCEEVLGGGGQRLWCGLRVRVGMAHGYINVKKPMNTGRADYFGELANTAARVAALAAPGQILVESSQVVVFMPDGTHLLSGSYPTYLPVNWAAANDEPRAAVLARRHEAVTDGGALLGYWNAGSGAAGSRRGYGSDRIRRASYGAGQMDTLGDALHDLPLATPFQRVPRSVGNGVPEPAASPATPLAALMTLQSRRRISLLDVTARSLSTGAQHLLAARRKSRTDGGGMDLRHGSGCQVDGPSDMRVEYIELRALGKFLLRGLDNPKLLFQALPESLLERTFPIPTEALVSMPDASLTMRAEMPRRVGLLALLWRTAGQVGELVAGGATRGALAAVRGRTAVAGGGGAVQLRGAVAGAGARGATVPSALALQSRKTLPGAVMDEALLGARSPRGGSRRRSDVSALTSRRHTSMFPRTATRFPSSFLPGSSSPRGGQGDVKMRASGSGKSGRQGRGGLLASSHSTSLERCKLGHVPLLRSATSPRRGLEDMPPFPRRSSVDLSRFPSMLHHYHHHQQQHRSPGDGAYEDAAELQESASRPSTAGGFSGEMGDQPTSSTSPSRQLRRSSPGHVAAAAADEALRPLGARARLGSSGQRSEVATPGKADQPLEPQPPVSCTSGSVNPYSPYSPPGTSPYSPSCTAVPGGRVPPLRLARGSSGTTPCRGPDATTSAFQHSNSNNPLSDEAMQLVFMNPLTSAFTTPRDATVSPGAMAAVAMTAMAGAGSRSSLDGQYFVLQPQLSVNSSTCSASQTQGQQRGGSATAGPAHVAGVHEIGSDVGNTGSGATADAGPGSREGLPTLGLSRASMEAAGALHLSSTSPRSVPALSRPGSLPRDWMRAPSPLGGGSVVTAVLAGGGTAAETHGSAAAAPLAAAAGATVPEIEAVNPIYEMPSITARLPVSRSGSEGDMGTEPSSPTGIIGSLAAGAIPAAPLEMRHHGSTASLKHLFLDSLAAWTQKPTLFPGGKRSRTQQGISSSSGTSVAASAAAPFNPITMITTDFGLTGDGDGGNSVVFASTSPTPPPPPLPALPPQATSGHPGGLLSDLRVRAVLRAASAQAVAAPTDAGGSRDPSSAGDAAGESAGGSRPSIGGAALRSPGRGADEPSLHRQHQHTPATPATNTATTTSRLATCTRTPAEGEEVEQQPQPPSPPQLQSPSSPPQQSLSQSQTVWQRLRCMYQHSRDHHQQHHEQEQRHTRLSRGRTLDETAELGTHEELYCDNNSTPRADAAQEALQQQPQLTSAGMCTAAAHSLLPTNVARIALSHRVSEIHTDASGGVVNNPGDPGARGGRAERAVASLLRGVRLGRGVSTLGGASVASVYSPPGSARSHTQQRHGSPVPRFSGSSSGSSLYSGTASPRVTSGGVEPGTTNRMTSLLAAVFGRGQHARRRHARFRRRSTHIFMNDAARMELLQRSAVAPSASPEADAGDAADSGSHSFAAAVALTYVQHRRQQQHQELHSAGVSMCISNTRDGSGNVMKDSFGLGWSLGEESGVTCPRESFGLATEAQAPQSQAPPCSRSPTAATSGSLWSGDPQCLHPHPHQGVPVSPVAAALSTLPADFCGGEGSGSPAAPSNNPLADKNANSSNNNDNGPLAYARRGIHAMYGIHGTSNHNMNAIAPPSDSLSSVSQTALAMAMAAPSSTVSALGSGRSLHTAPLSQEYQAATPDQLRSVGDGSSAAFEVLPYIQGPTGATGGGCGGAVMTNKDGSTSATATPSLLPAGLLQRYPSLACDTPWDADSSATAQQQQQYPGFYTRLSRASTLSRSGAVGGENALMSSCSAAAAVAAAAAAAALSSPFEAAAAQKQLPSWHAGGSPCAPTTAALPPGALRSPALSSHGSDSMQLQLQQQQTGYSSQQDLLLSYCQQPSPTAVAQVSPVQARQRRQPPARCEQRHTGRGLGKVPSAAYLDVLHSATPGVPHGAPAARFASPQAAASAQSMSPSMSPPSSAYAAAAAAAAAAFHSAPDSPQSSEAHGRMLRCGGGGGGVLQPWSLHKSPSDRTAVEIPQVSSLAHWDAAAAASGPDCPATQAAAAAATVPILTGSSDGWGGQNQGLRAAPLSAASAASAASTSMATSAAMVSPRGQVVHPHAHLHITGSTILCSPRGGSCFEASAVVPSSSAAASGGAPGPQPSCMLLQRAELPKSRRPSVLPLTADGGLGLHPTAAHPASHQRSNSLQSGPRVIQAALAGPSHPLYYNAPMSEWAEPEAVAAVTAAAAAAASGNVLSGSGATRRIPGLVRKSTRLLHVHRQPHHQQQQAQQAPAQQQDPSLGPPPSPGGGPTGRQGQRNSAPLPSRHATQGPSFWAQQQQQQQPDLSPRRQPHAQQQQQPQQHLFNSDLSCPRDISSAQHLYHQPHHHQQQHHGAHWRPQMEPGLSSHDWEQGGRLEAAAGAEAASAASDSATATTWHHHGHQSGAFGAVEYSAYMPQFEFQAGDPRVNDSWTQGLQGPGYDRYHQWGQHAHLLSQHPAANSAATAAARLTHVSSFQGTTSHAQHPSPALNTPGVMRQSFSLGKIEPWPLSPRQPPVLHGPPLQGWEHAAASPDASATTGATAHVASEETQALRAILTRTERDLVAQLERAVTPEEASEIEHILQQIRRSRDGPTHGSGSPSQSPTTSAAAGGSPNAASAPLPQHGEATTRLLLPAQHPADLSAEGPSSPEPTSPGIGGMPNEETGDTSPLAGAAEAVSRAPRCASEAGMEGLVTENKELGVAEVSHGAEQESAPALTELRMLEAATSAPTSQQPWASAPPGHQVLPSQKPGPASGGDQLMSASANVTAANDDSCCAVAHPPLDEFTIRMVQLPSRGSRRDNSTGGGTAPSGALGSPIGLLLLEHDDGFGSPVPSFEVSSSSNLQDRPSLGGAIIGSIGTGTLTGPMQLLAAPTLSHHHHHHHLAAIGAGSSSLHSSGAGSLASPMSRLAANLRPAGAGGGGGGGGAG</sequence>
<feature type="region of interest" description="Disordered" evidence="1">
    <location>
        <begin position="843"/>
        <end position="866"/>
    </location>
</feature>
<gene>
    <name evidence="2" type="ORF">Agub_g6359</name>
</gene>
<feature type="region of interest" description="Disordered" evidence="1">
    <location>
        <begin position="2680"/>
        <end position="2723"/>
    </location>
</feature>
<feature type="region of interest" description="Disordered" evidence="1">
    <location>
        <begin position="513"/>
        <end position="605"/>
    </location>
</feature>
<feature type="compositionally biased region" description="Low complexity" evidence="1">
    <location>
        <begin position="1104"/>
        <end position="1117"/>
    </location>
</feature>
<feature type="compositionally biased region" description="Pro residues" evidence="1">
    <location>
        <begin position="1177"/>
        <end position="1191"/>
    </location>
</feature>
<feature type="region of interest" description="Disordered" evidence="1">
    <location>
        <begin position="1090"/>
        <end position="1234"/>
    </location>
</feature>
<feature type="compositionally biased region" description="Low complexity" evidence="1">
    <location>
        <begin position="1847"/>
        <end position="1860"/>
    </location>
</feature>
<feature type="compositionally biased region" description="Polar residues" evidence="1">
    <location>
        <begin position="2318"/>
        <end position="2336"/>
    </location>
</feature>
<reference evidence="2 3" key="1">
    <citation type="journal article" date="2021" name="Sci. Rep.">
        <title>Genome sequencing of the multicellular alga Astrephomene provides insights into convergent evolution of germ-soma differentiation.</title>
        <authorList>
            <person name="Yamashita S."/>
            <person name="Yamamoto K."/>
            <person name="Matsuzaki R."/>
            <person name="Suzuki S."/>
            <person name="Yamaguchi H."/>
            <person name="Hirooka S."/>
            <person name="Minakuchi Y."/>
            <person name="Miyagishima S."/>
            <person name="Kawachi M."/>
            <person name="Toyoda A."/>
            <person name="Nozaki H."/>
        </authorList>
    </citation>
    <scope>NUCLEOTIDE SEQUENCE [LARGE SCALE GENOMIC DNA]</scope>
    <source>
        <strain evidence="2 3">NIES-4017</strain>
    </source>
</reference>
<feature type="compositionally biased region" description="Polar residues" evidence="1">
    <location>
        <begin position="700"/>
        <end position="713"/>
    </location>
</feature>
<feature type="compositionally biased region" description="Polar residues" evidence="1">
    <location>
        <begin position="585"/>
        <end position="594"/>
    </location>
</feature>
<organism evidence="2 3">
    <name type="scientific">Astrephomene gubernaculifera</name>
    <dbReference type="NCBI Taxonomy" id="47775"/>
    <lineage>
        <taxon>Eukaryota</taxon>
        <taxon>Viridiplantae</taxon>
        <taxon>Chlorophyta</taxon>
        <taxon>core chlorophytes</taxon>
        <taxon>Chlorophyceae</taxon>
        <taxon>CS clade</taxon>
        <taxon>Chlamydomonadales</taxon>
        <taxon>Astrephomenaceae</taxon>
        <taxon>Astrephomene</taxon>
    </lineage>
</organism>
<protein>
    <recommendedName>
        <fullName evidence="4">Guanylate cyclase domain-containing protein</fullName>
    </recommendedName>
</protein>
<feature type="compositionally biased region" description="Low complexity" evidence="1">
    <location>
        <begin position="1872"/>
        <end position="1881"/>
    </location>
</feature>
<feature type="region of interest" description="Disordered" evidence="1">
    <location>
        <begin position="1352"/>
        <end position="1400"/>
    </location>
</feature>
<name>A0AAD3DP61_9CHLO</name>
<feature type="compositionally biased region" description="Gly residues" evidence="1">
    <location>
        <begin position="480"/>
        <end position="489"/>
    </location>
</feature>
<feature type="region of interest" description="Disordered" evidence="1">
    <location>
        <begin position="1535"/>
        <end position="1574"/>
    </location>
</feature>
<feature type="compositionally biased region" description="Basic residues" evidence="1">
    <location>
        <begin position="2383"/>
        <end position="2396"/>
    </location>
</feature>
<dbReference type="Gene3D" id="3.30.70.1230">
    <property type="entry name" value="Nucleotide cyclase"/>
    <property type="match status" value="1"/>
</dbReference>
<dbReference type="InterPro" id="IPR029787">
    <property type="entry name" value="Nucleotide_cyclase"/>
</dbReference>